<dbReference type="Gene3D" id="2.20.110.10">
    <property type="entry name" value="Histone H3 K4-specific methyltransferase SET7/9 N-terminal domain"/>
    <property type="match status" value="1"/>
</dbReference>
<sequence>MSRIPDGCYAGIDNTGEIRVIISYSNGMAHGKYCDYSKSGQLMTEGAYRFGHQEGEWRFYHRDGTLFDIIFFRNGIEIQSLGHLLAGKFVDQLSEEMIDAILHEKPDDKNEKND</sequence>
<evidence type="ECO:0000313" key="2">
    <source>
        <dbReference type="Proteomes" id="UP000464378"/>
    </source>
</evidence>
<organism evidence="1">
    <name type="scientific">Tuwongella immobilis</name>
    <dbReference type="NCBI Taxonomy" id="692036"/>
    <lineage>
        <taxon>Bacteria</taxon>
        <taxon>Pseudomonadati</taxon>
        <taxon>Planctomycetota</taxon>
        <taxon>Planctomycetia</taxon>
        <taxon>Gemmatales</taxon>
        <taxon>Gemmataceae</taxon>
        <taxon>Tuwongella</taxon>
    </lineage>
</organism>
<dbReference type="Proteomes" id="UP000464378">
    <property type="component" value="Chromosome"/>
</dbReference>
<proteinExistence type="predicted"/>
<dbReference type="EMBL" id="LR593887">
    <property type="protein sequence ID" value="VTS07413.1"/>
    <property type="molecule type" value="Genomic_DNA"/>
</dbReference>
<gene>
    <name evidence="1" type="ORF">GMBLW1_41650</name>
</gene>
<dbReference type="EMBL" id="LR586016">
    <property type="protein sequence ID" value="VIP05028.1"/>
    <property type="molecule type" value="Genomic_DNA"/>
</dbReference>
<dbReference type="AlphaFoldDB" id="A0A6C2YTH1"/>
<dbReference type="Pfam" id="PF07661">
    <property type="entry name" value="MORN_2"/>
    <property type="match status" value="1"/>
</dbReference>
<dbReference type="KEGG" id="tim:GMBLW1_41650"/>
<protein>
    <submittedName>
        <fullName evidence="1">: MORN_2: MORN_2</fullName>
    </submittedName>
</protein>
<reference evidence="1" key="1">
    <citation type="submission" date="2019-04" db="EMBL/GenBank/DDBJ databases">
        <authorList>
            <consortium name="Science for Life Laboratories"/>
        </authorList>
    </citation>
    <scope>NUCLEOTIDE SEQUENCE</scope>
    <source>
        <strain evidence="1">MBLW1</strain>
    </source>
</reference>
<keyword evidence="2" id="KW-1185">Reference proteome</keyword>
<dbReference type="SUPFAM" id="SSF82185">
    <property type="entry name" value="Histone H3 K4-specific methyltransferase SET7/9 N-terminal domain"/>
    <property type="match status" value="1"/>
</dbReference>
<accession>A0A6C2YTH1</accession>
<name>A0A6C2YTH1_9BACT</name>
<dbReference type="InParanoid" id="A0A6C2YTH1"/>
<dbReference type="InterPro" id="IPR011652">
    <property type="entry name" value="MORN_2"/>
</dbReference>
<evidence type="ECO:0000313" key="1">
    <source>
        <dbReference type="EMBL" id="VIP05028.1"/>
    </source>
</evidence>